<dbReference type="GO" id="GO:0003677">
    <property type="term" value="F:DNA binding"/>
    <property type="evidence" value="ECO:0007669"/>
    <property type="project" value="InterPro"/>
</dbReference>
<evidence type="ECO:0000259" key="1">
    <source>
        <dbReference type="Pfam" id="PF08463"/>
    </source>
</evidence>
<name>A0A1J5Q2U7_9ZZZZ</name>
<reference evidence="2" key="1">
    <citation type="submission" date="2016-10" db="EMBL/GenBank/DDBJ databases">
        <title>Sequence of Gallionella enrichment culture.</title>
        <authorList>
            <person name="Poehlein A."/>
            <person name="Muehling M."/>
            <person name="Daniel R."/>
        </authorList>
    </citation>
    <scope>NUCLEOTIDE SEQUENCE</scope>
</reference>
<dbReference type="EMBL" id="MLJW01003562">
    <property type="protein sequence ID" value="OIQ71779.1"/>
    <property type="molecule type" value="Genomic_DNA"/>
</dbReference>
<comment type="caution">
    <text evidence="2">The sequence shown here is derived from an EMBL/GenBank/DDBJ whole genome shotgun (WGS) entry which is preliminary data.</text>
</comment>
<feature type="domain" description="EcoEI R protein C-terminal" evidence="1">
    <location>
        <begin position="117"/>
        <end position="268"/>
    </location>
</feature>
<dbReference type="GO" id="GO:0003824">
    <property type="term" value="F:catalytic activity"/>
    <property type="evidence" value="ECO:0007669"/>
    <property type="project" value="InterPro"/>
</dbReference>
<dbReference type="AlphaFoldDB" id="A0A1J5Q2U7"/>
<dbReference type="Pfam" id="PF08463">
    <property type="entry name" value="EcoEI_R_C"/>
    <property type="match status" value="1"/>
</dbReference>
<accession>A0A1J5Q2U7</accession>
<organism evidence="2">
    <name type="scientific">mine drainage metagenome</name>
    <dbReference type="NCBI Taxonomy" id="410659"/>
    <lineage>
        <taxon>unclassified sequences</taxon>
        <taxon>metagenomes</taxon>
        <taxon>ecological metagenomes</taxon>
    </lineage>
</organism>
<dbReference type="InterPro" id="IPR013670">
    <property type="entry name" value="EcoEI_R_C_dom"/>
</dbReference>
<evidence type="ECO:0000313" key="2">
    <source>
        <dbReference type="EMBL" id="OIQ71779.1"/>
    </source>
</evidence>
<gene>
    <name evidence="2" type="ORF">GALL_466020</name>
</gene>
<dbReference type="GO" id="GO:0006304">
    <property type="term" value="P:DNA modification"/>
    <property type="evidence" value="ECO:0007669"/>
    <property type="project" value="InterPro"/>
</dbReference>
<protein>
    <recommendedName>
        <fullName evidence="1">EcoEI R protein C-terminal domain-containing protein</fullName>
    </recommendedName>
</protein>
<sequence length="274" mass="31657">MRFERDLLEYSLALLNEDKEQADTLKEGIVEQISELPLSVSFVKQEEALIRAAQTTHYWAKAEEYAFDELTVKLGPLMKFREETTDQEQTHLDLADELHKKEWVEFGPQHEAVSVSRYREMVEASIMELTEYNPTLLKIKNGETVSADEATELAALLIEEHPHITEALLRQVYKNRKAHFIQFIRHILGQEVLQSFPDTVSAAFDQFIRAHTTLNSRQLEFLGLLKNFIVEREKVEKRDLINTPFTVIHPQGIRGVFSPAEINEILQLTERLAA</sequence>
<proteinExistence type="predicted"/>